<dbReference type="PANTHER" id="PTHR22715:SF0">
    <property type="entry name" value="TRANSFORMING GROWTH FACTOR BETA REGULATOR 1"/>
    <property type="match status" value="1"/>
</dbReference>
<evidence type="ECO:0000256" key="1">
    <source>
        <dbReference type="ARBA" id="ARBA00004123"/>
    </source>
</evidence>
<evidence type="ECO:0000313" key="4">
    <source>
        <dbReference type="EMBL" id="KAK2963197.1"/>
    </source>
</evidence>
<dbReference type="Proteomes" id="UP001281761">
    <property type="component" value="Unassembled WGS sequence"/>
</dbReference>
<dbReference type="Pfam" id="PF05964">
    <property type="entry name" value="FYRN"/>
    <property type="match status" value="1"/>
</dbReference>
<dbReference type="Pfam" id="PF05965">
    <property type="entry name" value="FYRC"/>
    <property type="match status" value="1"/>
</dbReference>
<dbReference type="PROSITE" id="PS51543">
    <property type="entry name" value="FYRC"/>
    <property type="match status" value="1"/>
</dbReference>
<feature type="region of interest" description="Disordered" evidence="3">
    <location>
        <begin position="44"/>
        <end position="68"/>
    </location>
</feature>
<dbReference type="PROSITE" id="PS51542">
    <property type="entry name" value="FYRN"/>
    <property type="match status" value="1"/>
</dbReference>
<dbReference type="PANTHER" id="PTHR22715">
    <property type="entry name" value="TRANSFORMING GROWTH FACTOR BETA REGULATED GENE 1"/>
    <property type="match status" value="1"/>
</dbReference>
<organism evidence="4 5">
    <name type="scientific">Blattamonas nauphoetae</name>
    <dbReference type="NCBI Taxonomy" id="2049346"/>
    <lineage>
        <taxon>Eukaryota</taxon>
        <taxon>Metamonada</taxon>
        <taxon>Preaxostyla</taxon>
        <taxon>Oxymonadida</taxon>
        <taxon>Blattamonas</taxon>
    </lineage>
</organism>
<evidence type="ECO:0000313" key="5">
    <source>
        <dbReference type="Proteomes" id="UP001281761"/>
    </source>
</evidence>
<keyword evidence="2" id="KW-0539">Nucleus</keyword>
<keyword evidence="5" id="KW-1185">Reference proteome</keyword>
<evidence type="ECO:0000256" key="2">
    <source>
        <dbReference type="ARBA" id="ARBA00023242"/>
    </source>
</evidence>
<protein>
    <submittedName>
        <fullName evidence="4">Uncharacterized protein</fullName>
    </submittedName>
</protein>
<dbReference type="InterPro" id="IPR003889">
    <property type="entry name" value="FYrich_C"/>
</dbReference>
<dbReference type="SMART" id="SM00542">
    <property type="entry name" value="FYRC"/>
    <property type="match status" value="1"/>
</dbReference>
<sequence length="242" mass="27509">MEATSSTEPFTPTFPFDLFSKPLSSFPQHGNTYPDAELFHQEFEEEAKREHLRKEESKKKKRNSTRKAPNYIRTEITRPGPIDIENEIIPLPPGMPDDINLPVGEDILVNTGIVVTDKPLFHKQTHIFPLGLKYKYLYHCIVHPAEKHHYLCEIVNGGDRPFYKVTCLCRPTLQFFGPSATAAFKQVIAELQTTGKHKRETTSIRGTRCFGLTEDAVINIIRSLPGADELIEPKTKSDNSDF</sequence>
<accession>A0ABQ9YHG2</accession>
<proteinExistence type="predicted"/>
<reference evidence="4 5" key="1">
    <citation type="journal article" date="2022" name="bioRxiv">
        <title>Genomics of Preaxostyla Flagellates Illuminates Evolutionary Transitions and the Path Towards Mitochondrial Loss.</title>
        <authorList>
            <person name="Novak L.V.F."/>
            <person name="Treitli S.C."/>
            <person name="Pyrih J."/>
            <person name="Halakuc P."/>
            <person name="Pipaliya S.V."/>
            <person name="Vacek V."/>
            <person name="Brzon O."/>
            <person name="Soukal P."/>
            <person name="Eme L."/>
            <person name="Dacks J.B."/>
            <person name="Karnkowska A."/>
            <person name="Elias M."/>
            <person name="Hampl V."/>
        </authorList>
    </citation>
    <scope>NUCLEOTIDE SEQUENCE [LARGE SCALE GENOMIC DNA]</scope>
    <source>
        <strain evidence="4">NAU3</strain>
        <tissue evidence="4">Gut</tissue>
    </source>
</reference>
<comment type="caution">
    <text evidence="4">The sequence shown here is derived from an EMBL/GenBank/DDBJ whole genome shotgun (WGS) entry which is preliminary data.</text>
</comment>
<evidence type="ECO:0000256" key="3">
    <source>
        <dbReference type="SAM" id="MobiDB-lite"/>
    </source>
</evidence>
<feature type="compositionally biased region" description="Basic and acidic residues" evidence="3">
    <location>
        <begin position="44"/>
        <end position="58"/>
    </location>
</feature>
<dbReference type="EMBL" id="JARBJD010000007">
    <property type="protein sequence ID" value="KAK2963197.1"/>
    <property type="molecule type" value="Genomic_DNA"/>
</dbReference>
<dbReference type="Gene3D" id="3.30.160.360">
    <property type="match status" value="1"/>
</dbReference>
<gene>
    <name evidence="4" type="ORF">BLNAU_1730</name>
</gene>
<dbReference type="InterPro" id="IPR003888">
    <property type="entry name" value="FYrich_N"/>
</dbReference>
<name>A0ABQ9YHG2_9EUKA</name>
<comment type="subcellular location">
    <subcellularLocation>
        <location evidence="1">Nucleus</location>
    </subcellularLocation>
</comment>
<dbReference type="InterPro" id="IPR040092">
    <property type="entry name" value="TBRG1"/>
</dbReference>